<keyword evidence="16" id="KW-1185">Reference proteome</keyword>
<protein>
    <recommendedName>
        <fullName evidence="4 11">Diacylglycerol O-acyltransferase</fullName>
        <ecNumber evidence="4 11">2.3.1.20</ecNumber>
    </recommendedName>
</protein>
<feature type="region of interest" description="Disordered" evidence="12">
    <location>
        <begin position="467"/>
        <end position="551"/>
    </location>
</feature>
<reference evidence="15 16" key="1">
    <citation type="submission" date="2018-11" db="EMBL/GenBank/DDBJ databases">
        <title>Sequencing the genomes of 1000 actinobacteria strains.</title>
        <authorList>
            <person name="Klenk H.-P."/>
        </authorList>
    </citation>
    <scope>NUCLEOTIDE SEQUENCE [LARGE SCALE GENOMIC DNA]</scope>
    <source>
        <strain evidence="15 16">DSM 12652</strain>
    </source>
</reference>
<dbReference type="EC" id="2.3.1.20" evidence="4 11"/>
<gene>
    <name evidence="15" type="ORF">EDD33_1089</name>
</gene>
<dbReference type="GO" id="GO:0004144">
    <property type="term" value="F:diacylglycerol O-acyltransferase activity"/>
    <property type="evidence" value="ECO:0007669"/>
    <property type="project" value="UniProtKB-EC"/>
</dbReference>
<dbReference type="Pfam" id="PF03007">
    <property type="entry name" value="WS_DGAT_cat"/>
    <property type="match status" value="1"/>
</dbReference>
<dbReference type="PANTHER" id="PTHR31650:SF1">
    <property type="entry name" value="WAX ESTER SYNTHASE_DIACYLGLYCEROL ACYLTRANSFERASE 4-RELATED"/>
    <property type="match status" value="1"/>
</dbReference>
<comment type="pathway">
    <text evidence="1 11">Glycerolipid metabolism; triacylglycerol biosynthesis.</text>
</comment>
<feature type="compositionally biased region" description="Low complexity" evidence="12">
    <location>
        <begin position="536"/>
        <end position="551"/>
    </location>
</feature>
<dbReference type="InterPro" id="IPR045034">
    <property type="entry name" value="O-acyltransferase_WSD1-like"/>
</dbReference>
<dbReference type="GO" id="GO:0006071">
    <property type="term" value="P:glycerol metabolic process"/>
    <property type="evidence" value="ECO:0007669"/>
    <property type="project" value="UniProtKB-KW"/>
</dbReference>
<keyword evidence="6 11" id="KW-0808">Transferase</keyword>
<dbReference type="GO" id="GO:0071731">
    <property type="term" value="P:response to nitric oxide"/>
    <property type="evidence" value="ECO:0007669"/>
    <property type="project" value="TreeGrafter"/>
</dbReference>
<evidence type="ECO:0000256" key="2">
    <source>
        <dbReference type="ARBA" id="ARBA00005189"/>
    </source>
</evidence>
<accession>A0A3N2CRS2</accession>
<feature type="domain" description="O-acyltransferase WSD1-like N-terminal" evidence="13">
    <location>
        <begin position="9"/>
        <end position="276"/>
    </location>
</feature>
<dbReference type="GO" id="GO:0051701">
    <property type="term" value="P:biological process involved in interaction with host"/>
    <property type="evidence" value="ECO:0007669"/>
    <property type="project" value="TreeGrafter"/>
</dbReference>
<evidence type="ECO:0000313" key="15">
    <source>
        <dbReference type="EMBL" id="ROR90253.1"/>
    </source>
</evidence>
<dbReference type="UniPathway" id="UPA00282"/>
<dbReference type="Proteomes" id="UP000281738">
    <property type="component" value="Unassembled WGS sequence"/>
</dbReference>
<dbReference type="AlphaFoldDB" id="A0A3N2CRS2"/>
<comment type="pathway">
    <text evidence="2">Lipid metabolism.</text>
</comment>
<keyword evidence="7 11" id="KW-0319">Glycerol metabolism</keyword>
<evidence type="ECO:0000256" key="8">
    <source>
        <dbReference type="ARBA" id="ARBA00023098"/>
    </source>
</evidence>
<evidence type="ECO:0000256" key="12">
    <source>
        <dbReference type="SAM" id="MobiDB-lite"/>
    </source>
</evidence>
<keyword evidence="8 11" id="KW-0443">Lipid metabolism</keyword>
<comment type="similarity">
    <text evidence="3 11">Belongs to the long-chain O-acyltransferase family.</text>
</comment>
<dbReference type="GO" id="GO:0019432">
    <property type="term" value="P:triglyceride biosynthetic process"/>
    <property type="evidence" value="ECO:0007669"/>
    <property type="project" value="UniProtKB-UniPathway"/>
</dbReference>
<dbReference type="InterPro" id="IPR014292">
    <property type="entry name" value="Acyl_transf_WS/DGAT"/>
</dbReference>
<dbReference type="NCBIfam" id="TIGR02946">
    <property type="entry name" value="acyl_WS_DGAT"/>
    <property type="match status" value="1"/>
</dbReference>
<evidence type="ECO:0000256" key="7">
    <source>
        <dbReference type="ARBA" id="ARBA00022798"/>
    </source>
</evidence>
<dbReference type="Pfam" id="PF06974">
    <property type="entry name" value="WS_DGAT_C"/>
    <property type="match status" value="1"/>
</dbReference>
<evidence type="ECO:0000313" key="16">
    <source>
        <dbReference type="Proteomes" id="UP000281738"/>
    </source>
</evidence>
<dbReference type="InterPro" id="IPR009721">
    <property type="entry name" value="O-acyltransferase_WSD1_C"/>
</dbReference>
<evidence type="ECO:0000256" key="6">
    <source>
        <dbReference type="ARBA" id="ARBA00022679"/>
    </source>
</evidence>
<dbReference type="RefSeq" id="WP_211332432.1">
    <property type="nucleotide sequence ID" value="NZ_RKHO01000001.1"/>
</dbReference>
<sequence>MSKKRRVPPQDAMFLWIETPETMMHVASLMPFTPPADAGPTYLRDILDEARHQPVLPPWNQKLTHPFLLRHPRQAWVEDENFDFDFHVRRSALASPGDERELGILVSRLHSHQLDFTRPPWELHVIEGLEGGRFALYTKVHHALVDGYSAVKMLGRSLSEDPGSKGKFFFSLDPPKRSKPPKEAVSLVRAVSGTATGVAKGALGAAGSAAGVAKAVIKLETSRGEEHKNLKGGWSAPDSIFNQRTSRTRRFATQQFATSRFKAVAKASGGTLNDVVMAVCGGGLRAYLEELGELPEKPLVAFVPVNIRDDGDEGGGNKVAVLMASMGTHVADPVERLDAVIDSTRQAKSQMSGLGQLPSLAYSGYLLAPSIAQTSAAIAGVKNPLPTTFNLVLSNVPGPKKTLWLHGSRLEAVYPVSIPAHGMALNITLETYADTMNFGFIGDREAVPHLQRLAVHTGEALTALERGLGLPTGAGDGDASGAPATRQQPGPGRSAATRAALAEAGKKGAAKKTTATKRTAKKTATKKTTAKKTTAKKTATPKTATKKAATD</sequence>
<dbReference type="PANTHER" id="PTHR31650">
    <property type="entry name" value="O-ACYLTRANSFERASE (WSD1-LIKE) FAMILY PROTEIN"/>
    <property type="match status" value="1"/>
</dbReference>
<dbReference type="SUPFAM" id="SSF52777">
    <property type="entry name" value="CoA-dependent acyltransferases"/>
    <property type="match status" value="1"/>
</dbReference>
<keyword evidence="9 11" id="KW-0012">Acyltransferase</keyword>
<feature type="domain" description="O-acyltransferase WSD1 C-terminal" evidence="14">
    <location>
        <begin position="316"/>
        <end position="464"/>
    </location>
</feature>
<comment type="caution">
    <text evidence="15">The sequence shown here is derived from an EMBL/GenBank/DDBJ whole genome shotgun (WGS) entry which is preliminary data.</text>
</comment>
<evidence type="ECO:0000256" key="1">
    <source>
        <dbReference type="ARBA" id="ARBA00004771"/>
    </source>
</evidence>
<name>A0A3N2CRS2_9ACTN</name>
<evidence type="ECO:0000256" key="9">
    <source>
        <dbReference type="ARBA" id="ARBA00023315"/>
    </source>
</evidence>
<evidence type="ECO:0000259" key="14">
    <source>
        <dbReference type="Pfam" id="PF06974"/>
    </source>
</evidence>
<proteinExistence type="inferred from homology"/>
<dbReference type="GO" id="GO:0005886">
    <property type="term" value="C:plasma membrane"/>
    <property type="evidence" value="ECO:0007669"/>
    <property type="project" value="TreeGrafter"/>
</dbReference>
<evidence type="ECO:0000256" key="4">
    <source>
        <dbReference type="ARBA" id="ARBA00013244"/>
    </source>
</evidence>
<dbReference type="InterPro" id="IPR004255">
    <property type="entry name" value="O-acyltransferase_WSD1_N"/>
</dbReference>
<evidence type="ECO:0000256" key="11">
    <source>
        <dbReference type="RuleBase" id="RU361241"/>
    </source>
</evidence>
<evidence type="ECO:0000256" key="3">
    <source>
        <dbReference type="ARBA" id="ARBA00009587"/>
    </source>
</evidence>
<organism evidence="15 16">
    <name type="scientific">Nocardioides aurantiacus</name>
    <dbReference type="NCBI Taxonomy" id="86796"/>
    <lineage>
        <taxon>Bacteria</taxon>
        <taxon>Bacillati</taxon>
        <taxon>Actinomycetota</taxon>
        <taxon>Actinomycetes</taxon>
        <taxon>Propionibacteriales</taxon>
        <taxon>Nocardioidaceae</taxon>
        <taxon>Nocardioides</taxon>
    </lineage>
</organism>
<feature type="compositionally biased region" description="Basic residues" evidence="12">
    <location>
        <begin position="508"/>
        <end position="535"/>
    </location>
</feature>
<dbReference type="GO" id="GO:0001666">
    <property type="term" value="P:response to hypoxia"/>
    <property type="evidence" value="ECO:0007669"/>
    <property type="project" value="TreeGrafter"/>
</dbReference>
<dbReference type="EMBL" id="RKHO01000001">
    <property type="protein sequence ID" value="ROR90253.1"/>
    <property type="molecule type" value="Genomic_DNA"/>
</dbReference>
<evidence type="ECO:0000256" key="10">
    <source>
        <dbReference type="ARBA" id="ARBA00048109"/>
    </source>
</evidence>
<evidence type="ECO:0000259" key="13">
    <source>
        <dbReference type="Pfam" id="PF03007"/>
    </source>
</evidence>
<comment type="catalytic activity">
    <reaction evidence="10 11">
        <text>an acyl-CoA + a 1,2-diacyl-sn-glycerol = a triacyl-sn-glycerol + CoA</text>
        <dbReference type="Rhea" id="RHEA:10868"/>
        <dbReference type="ChEBI" id="CHEBI:17815"/>
        <dbReference type="ChEBI" id="CHEBI:57287"/>
        <dbReference type="ChEBI" id="CHEBI:58342"/>
        <dbReference type="ChEBI" id="CHEBI:64615"/>
        <dbReference type="EC" id="2.3.1.20"/>
    </reaction>
</comment>
<evidence type="ECO:0000256" key="5">
    <source>
        <dbReference type="ARBA" id="ARBA00022516"/>
    </source>
</evidence>
<keyword evidence="5 11" id="KW-0444">Lipid biosynthesis</keyword>